<dbReference type="Pfam" id="PF01553">
    <property type="entry name" value="Acyltransferase"/>
    <property type="match status" value="1"/>
</dbReference>
<evidence type="ECO:0000313" key="3">
    <source>
        <dbReference type="Proteomes" id="UP001589896"/>
    </source>
</evidence>
<keyword evidence="2" id="KW-0808">Transferase</keyword>
<reference evidence="2 3" key="1">
    <citation type="submission" date="2024-09" db="EMBL/GenBank/DDBJ databases">
        <authorList>
            <person name="Sun Q."/>
            <person name="Mori K."/>
        </authorList>
    </citation>
    <scope>NUCLEOTIDE SEQUENCE [LARGE SCALE GENOMIC DNA]</scope>
    <source>
        <strain evidence="2 3">KCTC 23076</strain>
    </source>
</reference>
<dbReference type="RefSeq" id="WP_386675948.1">
    <property type="nucleotide sequence ID" value="NZ_JBHLTG010000011.1"/>
</dbReference>
<accession>A0ABV6S029</accession>
<evidence type="ECO:0000259" key="1">
    <source>
        <dbReference type="SMART" id="SM00563"/>
    </source>
</evidence>
<feature type="domain" description="Phospholipid/glycerol acyltransferase" evidence="1">
    <location>
        <begin position="39"/>
        <end position="154"/>
    </location>
</feature>
<dbReference type="SUPFAM" id="SSF69593">
    <property type="entry name" value="Glycerol-3-phosphate (1)-acyltransferase"/>
    <property type="match status" value="1"/>
</dbReference>
<dbReference type="InterPro" id="IPR002123">
    <property type="entry name" value="Plipid/glycerol_acylTrfase"/>
</dbReference>
<proteinExistence type="predicted"/>
<gene>
    <name evidence="2" type="ORF">ACFFGH_30480</name>
</gene>
<sequence>MTTIDRTPQRLGAGVWHTRSHGRDLETTGLTHVPRTGGAVLAMTHFAHRELAFVELAVWRHSRRRIQCLVLNGRIEEPDAGGLFRPLRRIFVNLTAGAEAYAEALVALRHGELVALFPEAGGDDPLAVRELRVSAARLAVEADVPLVPVVVWCEPIARDDPRDSQGSRSPVSVAFGEPIAMQRAEDVRAVTDELRATLQRMLLGLLRGR</sequence>
<evidence type="ECO:0000313" key="2">
    <source>
        <dbReference type="EMBL" id="MFC0682179.1"/>
    </source>
</evidence>
<keyword evidence="2" id="KW-0012">Acyltransferase</keyword>
<name>A0ABV6S029_9GAMM</name>
<keyword evidence="3" id="KW-1185">Reference proteome</keyword>
<dbReference type="GO" id="GO:0016746">
    <property type="term" value="F:acyltransferase activity"/>
    <property type="evidence" value="ECO:0007669"/>
    <property type="project" value="UniProtKB-KW"/>
</dbReference>
<dbReference type="Proteomes" id="UP001589896">
    <property type="component" value="Unassembled WGS sequence"/>
</dbReference>
<protein>
    <submittedName>
        <fullName evidence="2">Lysophospholipid acyltransferase family protein</fullName>
    </submittedName>
</protein>
<comment type="caution">
    <text evidence="2">The sequence shown here is derived from an EMBL/GenBank/DDBJ whole genome shotgun (WGS) entry which is preliminary data.</text>
</comment>
<dbReference type="SMART" id="SM00563">
    <property type="entry name" value="PlsC"/>
    <property type="match status" value="1"/>
</dbReference>
<dbReference type="EMBL" id="JBHLTG010000011">
    <property type="protein sequence ID" value="MFC0682179.1"/>
    <property type="molecule type" value="Genomic_DNA"/>
</dbReference>
<organism evidence="2 3">
    <name type="scientific">Lysobacter korlensis</name>
    <dbReference type="NCBI Taxonomy" id="553636"/>
    <lineage>
        <taxon>Bacteria</taxon>
        <taxon>Pseudomonadati</taxon>
        <taxon>Pseudomonadota</taxon>
        <taxon>Gammaproteobacteria</taxon>
        <taxon>Lysobacterales</taxon>
        <taxon>Lysobacteraceae</taxon>
        <taxon>Lysobacter</taxon>
    </lineage>
</organism>